<dbReference type="GO" id="GO:0006508">
    <property type="term" value="P:proteolysis"/>
    <property type="evidence" value="ECO:0007669"/>
    <property type="project" value="UniProtKB-KW"/>
</dbReference>
<keyword evidence="3" id="KW-0645">Protease</keyword>
<evidence type="ECO:0000313" key="4">
    <source>
        <dbReference type="Proteomes" id="UP000244184"/>
    </source>
</evidence>
<name>A0A2T6FSE0_9BACL</name>
<accession>A0A2T6FSE0</accession>
<dbReference type="EMBL" id="PYHP01000099">
    <property type="protein sequence ID" value="PUA34832.1"/>
    <property type="molecule type" value="Genomic_DNA"/>
</dbReference>
<dbReference type="Pfam" id="PF02517">
    <property type="entry name" value="Rce1-like"/>
    <property type="match status" value="1"/>
</dbReference>
<dbReference type="GO" id="GO:0008237">
    <property type="term" value="F:metallopeptidase activity"/>
    <property type="evidence" value="ECO:0007669"/>
    <property type="project" value="UniProtKB-KW"/>
</dbReference>
<keyword evidence="1" id="KW-1133">Transmembrane helix</keyword>
<gene>
    <name evidence="3" type="ORF">C8Z91_33710</name>
</gene>
<proteinExistence type="predicted"/>
<evidence type="ECO:0000313" key="3">
    <source>
        <dbReference type="EMBL" id="PUA34832.1"/>
    </source>
</evidence>
<feature type="transmembrane region" description="Helical" evidence="1">
    <location>
        <begin position="208"/>
        <end position="225"/>
    </location>
</feature>
<feature type="transmembrane region" description="Helical" evidence="1">
    <location>
        <begin position="153"/>
        <end position="172"/>
    </location>
</feature>
<dbReference type="RefSeq" id="WP_108535035.1">
    <property type="nucleotide sequence ID" value="NZ_PYHP01000099.1"/>
</dbReference>
<sequence length="227" mass="25704">MDRYKIPILFLGPTVMIAAGLQGMHSVPLTFALFYGWLLLVPLGSFILRRRTADLAKPRIQTDRKQQWQKTDILLGIGSGAAFFGAIVAAAAWFHPLFLDIPRLKGLLQEWHFSGEHTIWLVLVLLVLNPLLEETYWRGYVLRKLTDGRVSPAMAVFLTSLFYSLYHVLSIVPIFERPWNIALVLPVFAAGLFWGWMRLRHASLTGSVLSHSFADAGIMGIYFLYLS</sequence>
<dbReference type="Proteomes" id="UP000244184">
    <property type="component" value="Unassembled WGS sequence"/>
</dbReference>
<feature type="transmembrane region" description="Helical" evidence="1">
    <location>
        <begin position="114"/>
        <end position="132"/>
    </location>
</feature>
<keyword evidence="1" id="KW-0472">Membrane</keyword>
<dbReference type="AlphaFoldDB" id="A0A2T6FSE0"/>
<feature type="transmembrane region" description="Helical" evidence="1">
    <location>
        <begin position="31"/>
        <end position="48"/>
    </location>
</feature>
<keyword evidence="3" id="KW-0378">Hydrolase</keyword>
<comment type="caution">
    <text evidence="3">The sequence shown here is derived from an EMBL/GenBank/DDBJ whole genome shotgun (WGS) entry which is preliminary data.</text>
</comment>
<dbReference type="InterPro" id="IPR003675">
    <property type="entry name" value="Rce1/LyrA-like_dom"/>
</dbReference>
<feature type="transmembrane region" description="Helical" evidence="1">
    <location>
        <begin position="73"/>
        <end position="94"/>
    </location>
</feature>
<evidence type="ECO:0000259" key="2">
    <source>
        <dbReference type="Pfam" id="PF02517"/>
    </source>
</evidence>
<feature type="domain" description="CAAX prenyl protease 2/Lysostaphin resistance protein A-like" evidence="2">
    <location>
        <begin position="117"/>
        <end position="216"/>
    </location>
</feature>
<keyword evidence="3" id="KW-0482">Metalloprotease</keyword>
<protein>
    <submittedName>
        <fullName evidence="3">CPBP family intramembrane metalloprotease</fullName>
    </submittedName>
</protein>
<feature type="transmembrane region" description="Helical" evidence="1">
    <location>
        <begin position="7"/>
        <end position="25"/>
    </location>
</feature>
<dbReference type="GO" id="GO:0004175">
    <property type="term" value="F:endopeptidase activity"/>
    <property type="evidence" value="ECO:0007669"/>
    <property type="project" value="UniProtKB-ARBA"/>
</dbReference>
<reference evidence="3 4" key="1">
    <citation type="submission" date="2018-03" db="EMBL/GenBank/DDBJ databases">
        <title>Genome sequence of Paenibacillus elgii strain AC13 an antimicrobial compound producing bacteria.</title>
        <authorList>
            <person name="Kurokawa A.S."/>
            <person name="Araujo J.F."/>
            <person name="Costa R.A."/>
            <person name="Ortega D.B."/>
            <person name="Pires A.S."/>
            <person name="Pappas G.J.Jr."/>
            <person name="Franco O.L."/>
            <person name="Barreto C."/>
            <person name="Magalhaes B.S."/>
            <person name="Kruger R.H."/>
        </authorList>
    </citation>
    <scope>NUCLEOTIDE SEQUENCE [LARGE SCALE GENOMIC DNA]</scope>
    <source>
        <strain evidence="3 4">AC13</strain>
    </source>
</reference>
<keyword evidence="1" id="KW-0812">Transmembrane</keyword>
<dbReference type="GO" id="GO:0080120">
    <property type="term" value="P:CAAX-box protein maturation"/>
    <property type="evidence" value="ECO:0007669"/>
    <property type="project" value="UniProtKB-ARBA"/>
</dbReference>
<organism evidence="3 4">
    <name type="scientific">Paenibacillus elgii</name>
    <dbReference type="NCBI Taxonomy" id="189691"/>
    <lineage>
        <taxon>Bacteria</taxon>
        <taxon>Bacillati</taxon>
        <taxon>Bacillota</taxon>
        <taxon>Bacilli</taxon>
        <taxon>Bacillales</taxon>
        <taxon>Paenibacillaceae</taxon>
        <taxon>Paenibacillus</taxon>
    </lineage>
</organism>
<evidence type="ECO:0000256" key="1">
    <source>
        <dbReference type="SAM" id="Phobius"/>
    </source>
</evidence>
<feature type="transmembrane region" description="Helical" evidence="1">
    <location>
        <begin position="178"/>
        <end position="196"/>
    </location>
</feature>